<dbReference type="EMBL" id="JABSNW010000005">
    <property type="protein sequence ID" value="KAL2887158.1"/>
    <property type="molecule type" value="Genomic_DNA"/>
</dbReference>
<dbReference type="GeneID" id="98118891"/>
<protein>
    <recommendedName>
        <fullName evidence="3">Retrotransposon Copia-like N-terminal domain-containing protein</fullName>
    </recommendedName>
</protein>
<dbReference type="Proteomes" id="UP001610728">
    <property type="component" value="Unassembled WGS sequence"/>
</dbReference>
<comment type="caution">
    <text evidence="1">The sequence shown here is derived from an EMBL/GenBank/DDBJ whole genome shotgun (WGS) entry which is preliminary data.</text>
</comment>
<gene>
    <name evidence="1" type="ORF">HOO65_050279</name>
</gene>
<reference evidence="1 2" key="1">
    <citation type="submission" date="2020-05" db="EMBL/GenBank/DDBJ databases">
        <title>Ceratocystis lukuohia genome.</title>
        <authorList>
            <person name="Harrington T.C."/>
            <person name="Kim K."/>
            <person name="Mayers C.G."/>
        </authorList>
    </citation>
    <scope>NUCLEOTIDE SEQUENCE [LARGE SCALE GENOMIC DNA]</scope>
    <source>
        <strain evidence="1 2">C4212</strain>
    </source>
</reference>
<dbReference type="RefSeq" id="XP_070858338.1">
    <property type="nucleotide sequence ID" value="XM_071003537.1"/>
</dbReference>
<organism evidence="1 2">
    <name type="scientific">Ceratocystis lukuohia</name>
    <dbReference type="NCBI Taxonomy" id="2019550"/>
    <lineage>
        <taxon>Eukaryota</taxon>
        <taxon>Fungi</taxon>
        <taxon>Dikarya</taxon>
        <taxon>Ascomycota</taxon>
        <taxon>Pezizomycotina</taxon>
        <taxon>Sordariomycetes</taxon>
        <taxon>Hypocreomycetidae</taxon>
        <taxon>Microascales</taxon>
        <taxon>Ceratocystidaceae</taxon>
        <taxon>Ceratocystis</taxon>
    </lineage>
</organism>
<evidence type="ECO:0000313" key="1">
    <source>
        <dbReference type="EMBL" id="KAL2887158.1"/>
    </source>
</evidence>
<evidence type="ECO:0008006" key="3">
    <source>
        <dbReference type="Google" id="ProtNLM"/>
    </source>
</evidence>
<name>A0ABR4MFY6_9PEZI</name>
<keyword evidence="2" id="KW-1185">Reference proteome</keyword>
<accession>A0ABR4MFY6</accession>
<sequence>MSGVAHMRVTLDRANWLEWKVELLKLLNMGGLIHVVLNSDAEELLSSDKTLKTAHIMVTGLNGSWAQQANCQFLGAKKKEAVKAILSPTYNGNVCELWDQLHRHHDLLLEFEKVEAQSVKEDQILLQCIAQALPQYLKDHVEFGLLQKDTTSKILGDMIDAEMDHQVAQPLPQAHCAAMSTSQAAPR</sequence>
<evidence type="ECO:0000313" key="2">
    <source>
        <dbReference type="Proteomes" id="UP001610728"/>
    </source>
</evidence>
<proteinExistence type="predicted"/>